<protein>
    <submittedName>
        <fullName evidence="3">Uncharacterized protein</fullName>
    </submittedName>
</protein>
<evidence type="ECO:0000313" key="4">
    <source>
        <dbReference type="Proteomes" id="UP000236319"/>
    </source>
</evidence>
<proteinExistence type="predicted"/>
<keyword evidence="4" id="KW-1185">Reference proteome</keyword>
<feature type="compositionally biased region" description="Basic residues" evidence="1">
    <location>
        <begin position="439"/>
        <end position="448"/>
    </location>
</feature>
<feature type="region of interest" description="Disordered" evidence="1">
    <location>
        <begin position="428"/>
        <end position="463"/>
    </location>
</feature>
<dbReference type="OrthoDB" id="367101at2759"/>
<evidence type="ECO:0000256" key="2">
    <source>
        <dbReference type="SAM" id="SignalP"/>
    </source>
</evidence>
<feature type="chain" id="PRO_5014194330" evidence="2">
    <location>
        <begin position="24"/>
        <end position="482"/>
    </location>
</feature>
<dbReference type="Proteomes" id="UP000236319">
    <property type="component" value="Unassembled WGS sequence"/>
</dbReference>
<keyword evidence="2" id="KW-0732">Signal</keyword>
<feature type="region of interest" description="Disordered" evidence="1">
    <location>
        <begin position="49"/>
        <end position="117"/>
    </location>
</feature>
<comment type="caution">
    <text evidence="3">The sequence shown here is derived from an EMBL/GenBank/DDBJ whole genome shotgun (WGS) entry which is preliminary data.</text>
</comment>
<evidence type="ECO:0000313" key="3">
    <source>
        <dbReference type="EMBL" id="GBE60317.1"/>
    </source>
</evidence>
<gene>
    <name evidence="3" type="ORF">BOVATA_018100</name>
</gene>
<organism evidence="3 4">
    <name type="scientific">Babesia ovata</name>
    <dbReference type="NCBI Taxonomy" id="189622"/>
    <lineage>
        <taxon>Eukaryota</taxon>
        <taxon>Sar</taxon>
        <taxon>Alveolata</taxon>
        <taxon>Apicomplexa</taxon>
        <taxon>Aconoidasida</taxon>
        <taxon>Piroplasmida</taxon>
        <taxon>Babesiidae</taxon>
        <taxon>Babesia</taxon>
    </lineage>
</organism>
<dbReference type="AlphaFoldDB" id="A0A2H6KBF1"/>
<accession>A0A2H6KBF1</accession>
<feature type="compositionally biased region" description="Polar residues" evidence="1">
    <location>
        <begin position="328"/>
        <end position="350"/>
    </location>
</feature>
<dbReference type="VEuPathDB" id="PiroplasmaDB:BOVATA_018100"/>
<dbReference type="EMBL" id="BDSA01000002">
    <property type="protein sequence ID" value="GBE60317.1"/>
    <property type="molecule type" value="Genomic_DNA"/>
</dbReference>
<feature type="compositionally biased region" description="Basic and acidic residues" evidence="1">
    <location>
        <begin position="192"/>
        <end position="208"/>
    </location>
</feature>
<feature type="region of interest" description="Disordered" evidence="1">
    <location>
        <begin position="129"/>
        <end position="176"/>
    </location>
</feature>
<dbReference type="RefSeq" id="XP_028866560.1">
    <property type="nucleotide sequence ID" value="XM_029010727.1"/>
</dbReference>
<reference evidence="3 4" key="1">
    <citation type="journal article" date="2017" name="BMC Genomics">
        <title>Whole-genome assembly of Babesia ovata and comparative genomics between closely related pathogens.</title>
        <authorList>
            <person name="Yamagishi J."/>
            <person name="Asada M."/>
            <person name="Hakimi H."/>
            <person name="Tanaka T.Q."/>
            <person name="Sugimoto C."/>
            <person name="Kawazu S."/>
        </authorList>
    </citation>
    <scope>NUCLEOTIDE SEQUENCE [LARGE SCALE GENOMIC DNA]</scope>
    <source>
        <strain evidence="3 4">Miyake</strain>
    </source>
</reference>
<feature type="compositionally biased region" description="Basic residues" evidence="1">
    <location>
        <begin position="382"/>
        <end position="391"/>
    </location>
</feature>
<feature type="compositionally biased region" description="Basic residues" evidence="1">
    <location>
        <begin position="145"/>
        <end position="154"/>
    </location>
</feature>
<feature type="region of interest" description="Disordered" evidence="1">
    <location>
        <begin position="192"/>
        <end position="401"/>
    </location>
</feature>
<evidence type="ECO:0000256" key="1">
    <source>
        <dbReference type="SAM" id="MobiDB-lite"/>
    </source>
</evidence>
<sequence length="482" mass="52813">MKLFQSVAILILSGIDVYAVTSAQPAPSLPKEKEEIHYFPVLPFFDDTKPPADKITTDDDEVKGNPTPSPSKEKGQFMPSIVPRLVDDTHPPTTVTSDRDGNNAAATGKASTGSRKKMFNFKFKPNVSVEVEPNPHASPKDKLKARIHVRRRDGKRPNSAGEKAVGASNGVPLPPKEKGEIKYIAVPHLVDDTHPPAHKPSSADKKPPAEMITNTGDELKRNPTPSPPKEKGQFKPIYVRPAFDDTHPPAEKITNTGGNTNPTPASPKEKGRIHHFRVLPAFDDTKPPAEELTNNGDESKSNPNPSSPKEKGIINPSQVWPFFDDTHPPTTVTNDGNGNNAPNTKRSSTGPRKKMFNFKFKPNVSVDVKPNPHASPKDKLKVRIHVRRRDGKRPNSAGQVAGGMIAAASNGTPSPSDPKGKRIIWPSEVYPAFDDTKPPTRKPNKGGKKNQAASWDTRRTTRNIRSNKFWTNDQEWVGMASL</sequence>
<feature type="compositionally biased region" description="Low complexity" evidence="1">
    <location>
        <begin position="254"/>
        <end position="263"/>
    </location>
</feature>
<feature type="signal peptide" evidence="2">
    <location>
        <begin position="1"/>
        <end position="23"/>
    </location>
</feature>
<name>A0A2H6KBF1_9APIC</name>
<dbReference type="GeneID" id="39874087"/>